<proteinExistence type="predicted"/>
<keyword evidence="3" id="KW-0862">Zinc</keyword>
<keyword evidence="2 4" id="KW-0863">Zinc-finger</keyword>
<evidence type="ECO:0000259" key="6">
    <source>
        <dbReference type="PROSITE" id="PS51141"/>
    </source>
</evidence>
<dbReference type="PANTHER" id="PTHR31251">
    <property type="entry name" value="SQUAMOSA PROMOTER-BINDING-LIKE PROTEIN 4"/>
    <property type="match status" value="1"/>
</dbReference>
<accession>A0A540L9Q9</accession>
<dbReference type="InterPro" id="IPR004333">
    <property type="entry name" value="SBP_dom"/>
</dbReference>
<evidence type="ECO:0000256" key="3">
    <source>
        <dbReference type="ARBA" id="ARBA00022833"/>
    </source>
</evidence>
<reference evidence="7 8" key="1">
    <citation type="journal article" date="2019" name="G3 (Bethesda)">
        <title>Sequencing of a Wild Apple (Malus baccata) Genome Unravels the Differences Between Cultivated and Wild Apple Species Regarding Disease Resistance and Cold Tolerance.</title>
        <authorList>
            <person name="Chen X."/>
        </authorList>
    </citation>
    <scope>NUCLEOTIDE SEQUENCE [LARGE SCALE GENOMIC DNA]</scope>
    <source>
        <strain evidence="8">cv. Shandingzi</strain>
        <tissue evidence="7">Leaves</tissue>
    </source>
</reference>
<dbReference type="AlphaFoldDB" id="A0A540L9Q9"/>
<dbReference type="STRING" id="106549.A0A540L9Q9"/>
<gene>
    <name evidence="7" type="ORF">C1H46_031245</name>
</gene>
<dbReference type="InterPro" id="IPR036893">
    <property type="entry name" value="SBP_sf"/>
</dbReference>
<feature type="region of interest" description="Disordered" evidence="5">
    <location>
        <begin position="1"/>
        <end position="39"/>
    </location>
</feature>
<evidence type="ECO:0000256" key="1">
    <source>
        <dbReference type="ARBA" id="ARBA00022723"/>
    </source>
</evidence>
<protein>
    <recommendedName>
        <fullName evidence="6">SBP-type domain-containing protein</fullName>
    </recommendedName>
</protein>
<organism evidence="7 8">
    <name type="scientific">Malus baccata</name>
    <name type="common">Siberian crab apple</name>
    <name type="synonym">Pyrus baccata</name>
    <dbReference type="NCBI Taxonomy" id="106549"/>
    <lineage>
        <taxon>Eukaryota</taxon>
        <taxon>Viridiplantae</taxon>
        <taxon>Streptophyta</taxon>
        <taxon>Embryophyta</taxon>
        <taxon>Tracheophyta</taxon>
        <taxon>Spermatophyta</taxon>
        <taxon>Magnoliopsida</taxon>
        <taxon>eudicotyledons</taxon>
        <taxon>Gunneridae</taxon>
        <taxon>Pentapetalae</taxon>
        <taxon>rosids</taxon>
        <taxon>fabids</taxon>
        <taxon>Rosales</taxon>
        <taxon>Rosaceae</taxon>
        <taxon>Amygdaloideae</taxon>
        <taxon>Maleae</taxon>
        <taxon>Malus</taxon>
    </lineage>
</organism>
<evidence type="ECO:0000313" key="8">
    <source>
        <dbReference type="Proteomes" id="UP000315295"/>
    </source>
</evidence>
<evidence type="ECO:0000313" key="7">
    <source>
        <dbReference type="EMBL" id="TQD83190.1"/>
    </source>
</evidence>
<sequence length="77" mass="7763">MGVWELCTSSSGSAAGSSSAGATPPKKQRGGGNLGQPPRCQVEGCEVDPSGAQAYHSRHKVCGLHSKTPTVIVAGLE</sequence>
<dbReference type="Proteomes" id="UP000315295">
    <property type="component" value="Unassembled WGS sequence"/>
</dbReference>
<dbReference type="EMBL" id="VIEB01000689">
    <property type="protein sequence ID" value="TQD83190.1"/>
    <property type="molecule type" value="Genomic_DNA"/>
</dbReference>
<evidence type="ECO:0000256" key="5">
    <source>
        <dbReference type="SAM" id="MobiDB-lite"/>
    </source>
</evidence>
<dbReference type="GO" id="GO:0008270">
    <property type="term" value="F:zinc ion binding"/>
    <property type="evidence" value="ECO:0007669"/>
    <property type="project" value="UniProtKB-KW"/>
</dbReference>
<dbReference type="PROSITE" id="PS51141">
    <property type="entry name" value="ZF_SBP"/>
    <property type="match status" value="1"/>
</dbReference>
<keyword evidence="8" id="KW-1185">Reference proteome</keyword>
<dbReference type="Pfam" id="PF03110">
    <property type="entry name" value="SBP"/>
    <property type="match status" value="1"/>
</dbReference>
<feature type="compositionally biased region" description="Low complexity" evidence="5">
    <location>
        <begin position="9"/>
        <end position="22"/>
    </location>
</feature>
<dbReference type="SUPFAM" id="SSF103612">
    <property type="entry name" value="SBT domain"/>
    <property type="match status" value="1"/>
</dbReference>
<dbReference type="GO" id="GO:0005634">
    <property type="term" value="C:nucleus"/>
    <property type="evidence" value="ECO:0007669"/>
    <property type="project" value="InterPro"/>
</dbReference>
<comment type="caution">
    <text evidence="7">The sequence shown here is derived from an EMBL/GenBank/DDBJ whole genome shotgun (WGS) entry which is preliminary data.</text>
</comment>
<name>A0A540L9Q9_MALBA</name>
<feature type="domain" description="SBP-type" evidence="6">
    <location>
        <begin position="37"/>
        <end position="77"/>
    </location>
</feature>
<dbReference type="PANTHER" id="PTHR31251:SF191">
    <property type="entry name" value="SBP-TYPE DOMAIN-CONTAINING PROTEIN"/>
    <property type="match status" value="1"/>
</dbReference>
<keyword evidence="1" id="KW-0479">Metal-binding</keyword>
<evidence type="ECO:0000256" key="2">
    <source>
        <dbReference type="ARBA" id="ARBA00022771"/>
    </source>
</evidence>
<dbReference type="InterPro" id="IPR044817">
    <property type="entry name" value="SBP-like"/>
</dbReference>
<evidence type="ECO:0000256" key="4">
    <source>
        <dbReference type="PROSITE-ProRule" id="PRU00470"/>
    </source>
</evidence>
<dbReference type="GO" id="GO:0003677">
    <property type="term" value="F:DNA binding"/>
    <property type="evidence" value="ECO:0007669"/>
    <property type="project" value="InterPro"/>
</dbReference>
<dbReference type="Gene3D" id="4.10.1100.10">
    <property type="entry name" value="Transcription factor, SBP-box domain"/>
    <property type="match status" value="1"/>
</dbReference>